<accession>A0A1W1VI15</accession>
<keyword evidence="3" id="KW-1185">Reference proteome</keyword>
<dbReference type="AlphaFoldDB" id="A0A1W1VI15"/>
<feature type="region of interest" description="Disordered" evidence="1">
    <location>
        <begin position="168"/>
        <end position="191"/>
    </location>
</feature>
<gene>
    <name evidence="2" type="ORF">SAMN00120144_3332</name>
</gene>
<proteinExistence type="predicted"/>
<dbReference type="Proteomes" id="UP000192266">
    <property type="component" value="Unassembled WGS sequence"/>
</dbReference>
<dbReference type="EMBL" id="FWWW01000061">
    <property type="protein sequence ID" value="SMB92968.1"/>
    <property type="molecule type" value="Genomic_DNA"/>
</dbReference>
<organism evidence="2 3">
    <name type="scientific">Hymenobacter roseosalivarius DSM 11622</name>
    <dbReference type="NCBI Taxonomy" id="645990"/>
    <lineage>
        <taxon>Bacteria</taxon>
        <taxon>Pseudomonadati</taxon>
        <taxon>Bacteroidota</taxon>
        <taxon>Cytophagia</taxon>
        <taxon>Cytophagales</taxon>
        <taxon>Hymenobacteraceae</taxon>
        <taxon>Hymenobacter</taxon>
    </lineage>
</organism>
<evidence type="ECO:0000313" key="3">
    <source>
        <dbReference type="Proteomes" id="UP000192266"/>
    </source>
</evidence>
<name>A0A1W1VI15_9BACT</name>
<reference evidence="2 3" key="1">
    <citation type="submission" date="2017-04" db="EMBL/GenBank/DDBJ databases">
        <authorList>
            <person name="Afonso C.L."/>
            <person name="Miller P.J."/>
            <person name="Scott M.A."/>
            <person name="Spackman E."/>
            <person name="Goraichik I."/>
            <person name="Dimitrov K.M."/>
            <person name="Suarez D.L."/>
            <person name="Swayne D.E."/>
        </authorList>
    </citation>
    <scope>NUCLEOTIDE SEQUENCE [LARGE SCALE GENOMIC DNA]</scope>
    <source>
        <strain evidence="2 3">DSM 11622</strain>
    </source>
</reference>
<dbReference type="RefSeq" id="WP_084444823.1">
    <property type="nucleotide sequence ID" value="NZ_FWWW01000061.1"/>
</dbReference>
<protein>
    <submittedName>
        <fullName evidence="2">Uncharacterized protein</fullName>
    </submittedName>
</protein>
<evidence type="ECO:0000313" key="2">
    <source>
        <dbReference type="EMBL" id="SMB92968.1"/>
    </source>
</evidence>
<sequence length="191" mass="20444">MIPYETTFEQEVALQSFISSLDTEKGKLNKASAELAQTIAGYRQAKKRFLALQALIQRMQGGNTDPSAESDTGETGGAEHVANANAANTTPAVSPNGVGFRDELVEIVKSGGFIKTTGKILASIRESRGVVPKSSVAGALSDLSEGGPLKRVRNVKLNTSYYGLPEWFNGDIPKPEHLPEQPLDSMPRTQA</sequence>
<evidence type="ECO:0000256" key="1">
    <source>
        <dbReference type="SAM" id="MobiDB-lite"/>
    </source>
</evidence>
<dbReference type="STRING" id="645990.SAMN00120144_3332"/>